<dbReference type="PANTHER" id="PTHR41521:SF4">
    <property type="entry name" value="BLR0684 PROTEIN"/>
    <property type="match status" value="1"/>
</dbReference>
<dbReference type="InterPro" id="IPR011008">
    <property type="entry name" value="Dimeric_a/b-barrel"/>
</dbReference>
<dbReference type="Pfam" id="PF07045">
    <property type="entry name" value="DUF1330"/>
    <property type="match status" value="1"/>
</dbReference>
<dbReference type="PANTHER" id="PTHR41521">
    <property type="match status" value="1"/>
</dbReference>
<dbReference type="SUPFAM" id="SSF54909">
    <property type="entry name" value="Dimeric alpha+beta barrel"/>
    <property type="match status" value="1"/>
</dbReference>
<feature type="domain" description="DUF1330" evidence="1">
    <location>
        <begin position="3"/>
        <end position="95"/>
    </location>
</feature>
<evidence type="ECO:0000313" key="2">
    <source>
        <dbReference type="EMBL" id="GGB43963.1"/>
    </source>
</evidence>
<name>A0A916WZ86_9HYPH</name>
<sequence length="96" mass="10606">MPKGYVVAHIRIEDEGAYEEFKKMAGPAITQHGGRVLVRNGDGDHREGSLRGTVVVVEFDDLAAARRFYESEAYTAARQVRERAGETDLVIVEGVD</sequence>
<dbReference type="EMBL" id="BMFA01000004">
    <property type="protein sequence ID" value="GGB43963.1"/>
    <property type="molecule type" value="Genomic_DNA"/>
</dbReference>
<proteinExistence type="predicted"/>
<reference evidence="2" key="1">
    <citation type="journal article" date="2014" name="Int. J. Syst. Evol. Microbiol.">
        <title>Complete genome sequence of Corynebacterium casei LMG S-19264T (=DSM 44701T), isolated from a smear-ripened cheese.</title>
        <authorList>
            <consortium name="US DOE Joint Genome Institute (JGI-PGF)"/>
            <person name="Walter F."/>
            <person name="Albersmeier A."/>
            <person name="Kalinowski J."/>
            <person name="Ruckert C."/>
        </authorList>
    </citation>
    <scope>NUCLEOTIDE SEQUENCE</scope>
    <source>
        <strain evidence="2">CGMCC 1.12426</strain>
    </source>
</reference>
<accession>A0A916WZ86</accession>
<comment type="caution">
    <text evidence="2">The sequence shown here is derived from an EMBL/GenBank/DDBJ whole genome shotgun (WGS) entry which is preliminary data.</text>
</comment>
<dbReference type="Gene3D" id="3.30.70.100">
    <property type="match status" value="1"/>
</dbReference>
<gene>
    <name evidence="2" type="ORF">GCM10011316_14920</name>
</gene>
<reference evidence="2" key="2">
    <citation type="submission" date="2020-09" db="EMBL/GenBank/DDBJ databases">
        <authorList>
            <person name="Sun Q."/>
            <person name="Zhou Y."/>
        </authorList>
    </citation>
    <scope>NUCLEOTIDE SEQUENCE</scope>
    <source>
        <strain evidence="2">CGMCC 1.12426</strain>
    </source>
</reference>
<evidence type="ECO:0000259" key="1">
    <source>
        <dbReference type="Pfam" id="PF07045"/>
    </source>
</evidence>
<dbReference type="Proteomes" id="UP000605148">
    <property type="component" value="Unassembled WGS sequence"/>
</dbReference>
<organism evidence="2 3">
    <name type="scientific">Roseibium aquae</name>
    <dbReference type="NCBI Taxonomy" id="1323746"/>
    <lineage>
        <taxon>Bacteria</taxon>
        <taxon>Pseudomonadati</taxon>
        <taxon>Pseudomonadota</taxon>
        <taxon>Alphaproteobacteria</taxon>
        <taxon>Hyphomicrobiales</taxon>
        <taxon>Stappiaceae</taxon>
        <taxon>Roseibium</taxon>
    </lineage>
</organism>
<dbReference type="RefSeq" id="WP_150495775.1">
    <property type="nucleotide sequence ID" value="NZ_BMFA01000004.1"/>
</dbReference>
<evidence type="ECO:0000313" key="3">
    <source>
        <dbReference type="Proteomes" id="UP000605148"/>
    </source>
</evidence>
<keyword evidence="3" id="KW-1185">Reference proteome</keyword>
<dbReference type="AlphaFoldDB" id="A0A916WZ86"/>
<dbReference type="InterPro" id="IPR010753">
    <property type="entry name" value="DUF1330"/>
</dbReference>
<dbReference type="OrthoDB" id="9806380at2"/>
<protein>
    <recommendedName>
        <fullName evidence="1">DUF1330 domain-containing protein</fullName>
    </recommendedName>
</protein>